<organism evidence="1">
    <name type="scientific">Anguilla anguilla</name>
    <name type="common">European freshwater eel</name>
    <name type="synonym">Muraena anguilla</name>
    <dbReference type="NCBI Taxonomy" id="7936"/>
    <lineage>
        <taxon>Eukaryota</taxon>
        <taxon>Metazoa</taxon>
        <taxon>Chordata</taxon>
        <taxon>Craniata</taxon>
        <taxon>Vertebrata</taxon>
        <taxon>Euteleostomi</taxon>
        <taxon>Actinopterygii</taxon>
        <taxon>Neopterygii</taxon>
        <taxon>Teleostei</taxon>
        <taxon>Anguilliformes</taxon>
        <taxon>Anguillidae</taxon>
        <taxon>Anguilla</taxon>
    </lineage>
</organism>
<evidence type="ECO:0000313" key="1">
    <source>
        <dbReference type="EMBL" id="JAH75556.1"/>
    </source>
</evidence>
<name>A0A0E9VC12_ANGAN</name>
<protein>
    <submittedName>
        <fullName evidence="1">Uncharacterized protein</fullName>
    </submittedName>
</protein>
<accession>A0A0E9VC12</accession>
<dbReference type="EMBL" id="GBXM01033021">
    <property type="protein sequence ID" value="JAH75556.1"/>
    <property type="molecule type" value="Transcribed_RNA"/>
</dbReference>
<reference evidence="1" key="1">
    <citation type="submission" date="2014-11" db="EMBL/GenBank/DDBJ databases">
        <authorList>
            <person name="Amaro Gonzalez C."/>
        </authorList>
    </citation>
    <scope>NUCLEOTIDE SEQUENCE</scope>
</reference>
<sequence length="14" mass="1478">MVVEALDNAASVRC</sequence>
<proteinExistence type="predicted"/>
<reference evidence="1" key="2">
    <citation type="journal article" date="2015" name="Fish Shellfish Immunol.">
        <title>Early steps in the European eel (Anguilla anguilla)-Vibrio vulnificus interaction in the gills: Role of the RtxA13 toxin.</title>
        <authorList>
            <person name="Callol A."/>
            <person name="Pajuelo D."/>
            <person name="Ebbesson L."/>
            <person name="Teles M."/>
            <person name="MacKenzie S."/>
            <person name="Amaro C."/>
        </authorList>
    </citation>
    <scope>NUCLEOTIDE SEQUENCE</scope>
</reference>